<keyword evidence="8" id="KW-0998">Cell outer membrane</keyword>
<keyword evidence="5" id="KW-0732">Signal</keyword>
<dbReference type="Pfam" id="PF02107">
    <property type="entry name" value="FlgH"/>
    <property type="match status" value="1"/>
</dbReference>
<evidence type="ECO:0000256" key="7">
    <source>
        <dbReference type="ARBA" id="ARBA00023143"/>
    </source>
</evidence>
<keyword evidence="6" id="KW-0472">Membrane</keyword>
<keyword evidence="9" id="KW-0969">Cilium</keyword>
<reference evidence="9" key="1">
    <citation type="submission" date="2024-06" db="EMBL/GenBank/DDBJ databases">
        <title>Genome sequence of Vogesella sp. MAHUQ-64.</title>
        <authorList>
            <person name="Huq M.A."/>
        </authorList>
    </citation>
    <scope>NUCLEOTIDE SEQUENCE</scope>
    <source>
        <strain evidence="9">MAHUQ-64</strain>
    </source>
</reference>
<evidence type="ECO:0000313" key="10">
    <source>
        <dbReference type="Proteomes" id="UP001433638"/>
    </source>
</evidence>
<evidence type="ECO:0000256" key="1">
    <source>
        <dbReference type="ARBA" id="ARBA00002591"/>
    </source>
</evidence>
<evidence type="ECO:0000256" key="2">
    <source>
        <dbReference type="ARBA" id="ARBA00004117"/>
    </source>
</evidence>
<evidence type="ECO:0000256" key="4">
    <source>
        <dbReference type="ARBA" id="ARBA00006929"/>
    </source>
</evidence>
<dbReference type="PANTHER" id="PTHR34933">
    <property type="entry name" value="FLAGELLAR L-RING PROTEIN"/>
    <property type="match status" value="1"/>
</dbReference>
<evidence type="ECO:0000256" key="5">
    <source>
        <dbReference type="ARBA" id="ARBA00022729"/>
    </source>
</evidence>
<protein>
    <submittedName>
        <fullName evidence="9">Flagellar basal body L-ring protein FlgH</fullName>
    </submittedName>
</protein>
<name>A0ABV1M133_9NEIS</name>
<keyword evidence="10" id="KW-1185">Reference proteome</keyword>
<dbReference type="Proteomes" id="UP001433638">
    <property type="component" value="Unassembled WGS sequence"/>
</dbReference>
<comment type="similarity">
    <text evidence="4">Belongs to the FlgH family.</text>
</comment>
<proteinExistence type="inferred from homology"/>
<evidence type="ECO:0000256" key="6">
    <source>
        <dbReference type="ARBA" id="ARBA00023136"/>
    </source>
</evidence>
<dbReference type="PANTHER" id="PTHR34933:SF1">
    <property type="entry name" value="FLAGELLAR L-RING PROTEIN"/>
    <property type="match status" value="1"/>
</dbReference>
<keyword evidence="7" id="KW-0975">Bacterial flagellum</keyword>
<dbReference type="PRINTS" id="PR01008">
    <property type="entry name" value="FLGLRINGFLGH"/>
</dbReference>
<dbReference type="PROSITE" id="PS51257">
    <property type="entry name" value="PROKAR_LIPOPROTEIN"/>
    <property type="match status" value="1"/>
</dbReference>
<evidence type="ECO:0000313" key="9">
    <source>
        <dbReference type="EMBL" id="MEQ6289939.1"/>
    </source>
</evidence>
<keyword evidence="9" id="KW-0966">Cell projection</keyword>
<dbReference type="RefSeq" id="WP_349584770.1">
    <property type="nucleotide sequence ID" value="NZ_JBEFLD010000002.1"/>
</dbReference>
<comment type="caution">
    <text evidence="9">The sequence shown here is derived from an EMBL/GenBank/DDBJ whole genome shotgun (WGS) entry which is preliminary data.</text>
</comment>
<evidence type="ECO:0000256" key="8">
    <source>
        <dbReference type="ARBA" id="ARBA00023237"/>
    </source>
</evidence>
<sequence length="222" mass="23799">MAPLRLTLPLLLLAGCTTQSVVQLPTSAYPQLRPVLTSQADGSIFNPSTAKLFFETQLARQIGDAITITIEEDLSSSTSQALNDKSSGNNKVNGPAALNTVPGAVKQLFNVDVDSDYSLQDKLDHSRKNNSKVSGNMMVSVIDVLPNGYLVVGGDKMLLINNKQTVLRLSGVVNPANLQAGNTISSKQVVNVRLDQVNQDMPLDASVLAWVQFLFGVALTVY</sequence>
<gene>
    <name evidence="9" type="ORF">ABNW52_04840</name>
</gene>
<dbReference type="InterPro" id="IPR000527">
    <property type="entry name" value="Flag_Lring"/>
</dbReference>
<organism evidence="9 10">
    <name type="scientific">Vogesella oryzagri</name>
    <dbReference type="NCBI Taxonomy" id="3160864"/>
    <lineage>
        <taxon>Bacteria</taxon>
        <taxon>Pseudomonadati</taxon>
        <taxon>Pseudomonadota</taxon>
        <taxon>Betaproteobacteria</taxon>
        <taxon>Neisseriales</taxon>
        <taxon>Chromobacteriaceae</taxon>
        <taxon>Vogesella</taxon>
    </lineage>
</organism>
<comment type="subcellular location">
    <subcellularLocation>
        <location evidence="2">Bacterial flagellum basal body</location>
    </subcellularLocation>
    <subcellularLocation>
        <location evidence="3">Cell outer membrane</location>
    </subcellularLocation>
</comment>
<accession>A0ABV1M133</accession>
<keyword evidence="9" id="KW-0282">Flagellum</keyword>
<comment type="function">
    <text evidence="1">Assembles around the rod to form the L-ring and probably protects the motor/basal body from shearing forces during rotation.</text>
</comment>
<dbReference type="EMBL" id="JBEFLD010000002">
    <property type="protein sequence ID" value="MEQ6289939.1"/>
    <property type="molecule type" value="Genomic_DNA"/>
</dbReference>
<evidence type="ECO:0000256" key="3">
    <source>
        <dbReference type="ARBA" id="ARBA00004442"/>
    </source>
</evidence>